<evidence type="ECO:0000313" key="2">
    <source>
        <dbReference type="Proteomes" id="UP000504882"/>
    </source>
</evidence>
<protein>
    <submittedName>
        <fullName evidence="1">Uncharacterized protein</fullName>
    </submittedName>
</protein>
<dbReference type="EMBL" id="SMNA01000003">
    <property type="protein sequence ID" value="TDE95870.1"/>
    <property type="molecule type" value="Genomic_DNA"/>
</dbReference>
<comment type="caution">
    <text evidence="1">The sequence shown here is derived from an EMBL/GenBank/DDBJ whole genome shotgun (WGS) entry which is preliminary data.</text>
</comment>
<dbReference type="Proteomes" id="UP000504882">
    <property type="component" value="Unassembled WGS sequence"/>
</dbReference>
<evidence type="ECO:0000313" key="1">
    <source>
        <dbReference type="EMBL" id="TDE95870.1"/>
    </source>
</evidence>
<accession>A0ABY2E5K2</accession>
<dbReference type="RefSeq" id="WP_133106799.1">
    <property type="nucleotide sequence ID" value="NZ_SMNA01000003.1"/>
</dbReference>
<proteinExistence type="predicted"/>
<reference evidence="1 2" key="1">
    <citation type="submission" date="2019-03" db="EMBL/GenBank/DDBJ databases">
        <title>Genomic features of bacteria from cold environments.</title>
        <authorList>
            <person name="Shen L."/>
        </authorList>
    </citation>
    <scope>NUCLEOTIDE SEQUENCE [LARGE SCALE GENOMIC DNA]</scope>
    <source>
        <strain evidence="2">T3246-1</strain>
    </source>
</reference>
<name>A0ABY2E5K2_9MICO</name>
<sequence>MATKYRLELVKVHCEKKQDTIGKDEVQVIVGGKVLFGGNAGGTIAKGGDIHLTGRSAFFTNSVQVQLVEVDAGSNNDDLGTATIQGKADVGRGTLKREFTRNNASYTLSYEVSAA</sequence>
<keyword evidence="2" id="KW-1185">Reference proteome</keyword>
<organism evidence="1 2">
    <name type="scientific">Occultella glacieicola</name>
    <dbReference type="NCBI Taxonomy" id="2518684"/>
    <lineage>
        <taxon>Bacteria</taxon>
        <taxon>Bacillati</taxon>
        <taxon>Actinomycetota</taxon>
        <taxon>Actinomycetes</taxon>
        <taxon>Micrococcales</taxon>
        <taxon>Ruaniaceae</taxon>
        <taxon>Occultella</taxon>
    </lineage>
</organism>
<gene>
    <name evidence="1" type="ORF">EXU48_06310</name>
</gene>